<keyword evidence="1" id="KW-1133">Transmembrane helix</keyword>
<sequence length="88" mass="10530">MPFAESMISTLKSNKSIMLDKSRRFRKTLGGLDWSKSQQFNFPKATPEQLKEIKERLREENRKDRLKQMLLFVILFSILLLMLFYLTD</sequence>
<reference evidence="2 3" key="1">
    <citation type="submission" date="2022-09" db="EMBL/GenBank/DDBJ databases">
        <title>Genome sequencing of Flavivirga sp. MEBiC05379.</title>
        <authorList>
            <person name="Oh H.-M."/>
            <person name="Kwon K.K."/>
            <person name="Park M.J."/>
            <person name="Yang S.-H."/>
        </authorList>
    </citation>
    <scope>NUCLEOTIDE SEQUENCE [LARGE SCALE GENOMIC DNA]</scope>
    <source>
        <strain evidence="2 3">MEBiC05379</strain>
    </source>
</reference>
<feature type="transmembrane region" description="Helical" evidence="1">
    <location>
        <begin position="69"/>
        <end position="87"/>
    </location>
</feature>
<gene>
    <name evidence="2" type="ORF">N1F79_16910</name>
</gene>
<keyword evidence="3" id="KW-1185">Reference proteome</keyword>
<proteinExistence type="predicted"/>
<protein>
    <submittedName>
        <fullName evidence="2">Uncharacterized protein</fullName>
    </submittedName>
</protein>
<evidence type="ECO:0000313" key="3">
    <source>
        <dbReference type="Proteomes" id="UP001337305"/>
    </source>
</evidence>
<name>A0ABU7XVR1_9FLAO</name>
<dbReference type="Proteomes" id="UP001337305">
    <property type="component" value="Unassembled WGS sequence"/>
</dbReference>
<evidence type="ECO:0000313" key="2">
    <source>
        <dbReference type="EMBL" id="MEF3834816.1"/>
    </source>
</evidence>
<keyword evidence="1" id="KW-0812">Transmembrane</keyword>
<evidence type="ECO:0000256" key="1">
    <source>
        <dbReference type="SAM" id="Phobius"/>
    </source>
</evidence>
<dbReference type="RefSeq" id="WP_303307126.1">
    <property type="nucleotide sequence ID" value="NZ_JAODOP010000004.1"/>
</dbReference>
<comment type="caution">
    <text evidence="2">The sequence shown here is derived from an EMBL/GenBank/DDBJ whole genome shotgun (WGS) entry which is preliminary data.</text>
</comment>
<organism evidence="2 3">
    <name type="scientific">Flavivirga spongiicola</name>
    <dbReference type="NCBI Taxonomy" id="421621"/>
    <lineage>
        <taxon>Bacteria</taxon>
        <taxon>Pseudomonadati</taxon>
        <taxon>Bacteroidota</taxon>
        <taxon>Flavobacteriia</taxon>
        <taxon>Flavobacteriales</taxon>
        <taxon>Flavobacteriaceae</taxon>
        <taxon>Flavivirga</taxon>
    </lineage>
</organism>
<keyword evidence="1" id="KW-0472">Membrane</keyword>
<dbReference type="EMBL" id="JAODOP010000004">
    <property type="protein sequence ID" value="MEF3834816.1"/>
    <property type="molecule type" value="Genomic_DNA"/>
</dbReference>
<accession>A0ABU7XVR1</accession>